<feature type="transmembrane region" description="Helical" evidence="13">
    <location>
        <begin position="20"/>
        <end position="38"/>
    </location>
</feature>
<comment type="function">
    <text evidence="1">The SecYEG-SecDF-YajC-YidC holo-translocon (HTL) protein secretase/insertase is a supercomplex required for protein secretion, insertion of proteins into membranes, and assembly of membrane protein complexes. While the SecYEG complex is essential for assembly of a number of proteins and complexes, the SecDF-YajC-YidC subcomplex facilitates these functions.</text>
</comment>
<evidence type="ECO:0000256" key="12">
    <source>
        <dbReference type="ARBA" id="ARBA00023136"/>
    </source>
</evidence>
<dbReference type="PANTHER" id="PTHR33909">
    <property type="entry name" value="SEC TRANSLOCON ACCESSORY COMPLEX SUBUNIT YAJC"/>
    <property type="match status" value="1"/>
</dbReference>
<evidence type="ECO:0000256" key="2">
    <source>
        <dbReference type="ARBA" id="ARBA00004162"/>
    </source>
</evidence>
<keyword evidence="10 13" id="KW-1133">Transmembrane helix</keyword>
<keyword evidence="7" id="KW-1003">Cell membrane</keyword>
<name>A0ABS6SEB7_9SPHN</name>
<evidence type="ECO:0000256" key="8">
    <source>
        <dbReference type="ARBA" id="ARBA00022692"/>
    </source>
</evidence>
<comment type="subcellular location">
    <subcellularLocation>
        <location evidence="2">Cell membrane</location>
        <topology evidence="2">Single-pass membrane protein</topology>
    </subcellularLocation>
</comment>
<sequence>MFSFPAYAQAGGAGGTGGFLNAIMPLLLIIPIFYFLLIRPQQKRMKAHRAMVDGVKKNDTVVTAGGLIGKVKKVSDTEIDVDLGNGNIVKVVKGTLSEVRQPGMPKAAND</sequence>
<evidence type="ECO:0000256" key="1">
    <source>
        <dbReference type="ARBA" id="ARBA00002061"/>
    </source>
</evidence>
<dbReference type="SMART" id="SM01323">
    <property type="entry name" value="YajC"/>
    <property type="match status" value="1"/>
</dbReference>
<dbReference type="Proteomes" id="UP000722336">
    <property type="component" value="Unassembled WGS sequence"/>
</dbReference>
<keyword evidence="15" id="KW-1185">Reference proteome</keyword>
<comment type="subunit">
    <text evidence="4">Part of the SecDF-YidC-YajC translocase complex. The SecDF-YidC-YajC translocase forms a supercomplex with SecYEG, called the holo-translocon (HTL).</text>
</comment>
<dbReference type="RefSeq" id="WP_218445485.1">
    <property type="nucleotide sequence ID" value="NZ_JAGSPA010000002.1"/>
</dbReference>
<protein>
    <recommendedName>
        <fullName evidence="5">Sec translocon accessory complex subunit YajC</fullName>
    </recommendedName>
</protein>
<dbReference type="PANTHER" id="PTHR33909:SF1">
    <property type="entry name" value="SEC TRANSLOCON ACCESSORY COMPLEX SUBUNIT YAJC"/>
    <property type="match status" value="1"/>
</dbReference>
<evidence type="ECO:0000256" key="11">
    <source>
        <dbReference type="ARBA" id="ARBA00023010"/>
    </source>
</evidence>
<evidence type="ECO:0000256" key="7">
    <source>
        <dbReference type="ARBA" id="ARBA00022475"/>
    </source>
</evidence>
<evidence type="ECO:0000256" key="3">
    <source>
        <dbReference type="ARBA" id="ARBA00006742"/>
    </source>
</evidence>
<evidence type="ECO:0000256" key="5">
    <source>
        <dbReference type="ARBA" id="ARBA00014962"/>
    </source>
</evidence>
<evidence type="ECO:0000256" key="10">
    <source>
        <dbReference type="ARBA" id="ARBA00022989"/>
    </source>
</evidence>
<evidence type="ECO:0000256" key="9">
    <source>
        <dbReference type="ARBA" id="ARBA00022927"/>
    </source>
</evidence>
<evidence type="ECO:0000256" key="4">
    <source>
        <dbReference type="ARBA" id="ARBA00011718"/>
    </source>
</evidence>
<dbReference type="NCBIfam" id="TIGR00739">
    <property type="entry name" value="yajC"/>
    <property type="match status" value="1"/>
</dbReference>
<keyword evidence="11" id="KW-0811">Translocation</keyword>
<evidence type="ECO:0000313" key="15">
    <source>
        <dbReference type="Proteomes" id="UP000722336"/>
    </source>
</evidence>
<proteinExistence type="inferred from homology"/>
<comment type="caution">
    <text evidence="14">The sequence shown here is derived from an EMBL/GenBank/DDBJ whole genome shotgun (WGS) entry which is preliminary data.</text>
</comment>
<organism evidence="14 15">
    <name type="scientific">Pacificimonas pallii</name>
    <dbReference type="NCBI Taxonomy" id="2827236"/>
    <lineage>
        <taxon>Bacteria</taxon>
        <taxon>Pseudomonadati</taxon>
        <taxon>Pseudomonadota</taxon>
        <taxon>Alphaproteobacteria</taxon>
        <taxon>Sphingomonadales</taxon>
        <taxon>Sphingosinicellaceae</taxon>
        <taxon>Pacificimonas</taxon>
    </lineage>
</organism>
<accession>A0ABS6SEB7</accession>
<gene>
    <name evidence="14" type="primary">yajC</name>
    <name evidence="14" type="ORF">KCG44_08125</name>
</gene>
<evidence type="ECO:0000256" key="13">
    <source>
        <dbReference type="SAM" id="Phobius"/>
    </source>
</evidence>
<dbReference type="EMBL" id="JAGSPA010000002">
    <property type="protein sequence ID" value="MBV7256752.1"/>
    <property type="molecule type" value="Genomic_DNA"/>
</dbReference>
<keyword evidence="6" id="KW-0813">Transport</keyword>
<reference evidence="14 15" key="1">
    <citation type="submission" date="2021-04" db="EMBL/GenBank/DDBJ databases">
        <authorList>
            <person name="Pira H."/>
            <person name="Risdian C."/>
            <person name="Wink J."/>
        </authorList>
    </citation>
    <scope>NUCLEOTIDE SEQUENCE [LARGE SCALE GENOMIC DNA]</scope>
    <source>
        <strain evidence="14 15">WHA3</strain>
    </source>
</reference>
<comment type="similarity">
    <text evidence="3">Belongs to the YajC family.</text>
</comment>
<keyword evidence="8 13" id="KW-0812">Transmembrane</keyword>
<dbReference type="InterPro" id="IPR003849">
    <property type="entry name" value="Preprotein_translocase_YajC"/>
</dbReference>
<evidence type="ECO:0000313" key="14">
    <source>
        <dbReference type="EMBL" id="MBV7256752.1"/>
    </source>
</evidence>
<evidence type="ECO:0000256" key="6">
    <source>
        <dbReference type="ARBA" id="ARBA00022448"/>
    </source>
</evidence>
<keyword evidence="12 13" id="KW-0472">Membrane</keyword>
<keyword evidence="9" id="KW-0653">Protein transport</keyword>
<dbReference type="Pfam" id="PF02699">
    <property type="entry name" value="YajC"/>
    <property type="match status" value="1"/>
</dbReference>